<gene>
    <name evidence="3" type="ORF">LOC71_21585</name>
</gene>
<feature type="region of interest" description="Disordered" evidence="1">
    <location>
        <begin position="1"/>
        <end position="28"/>
    </location>
</feature>
<protein>
    <recommendedName>
        <fullName evidence="5">Transmembrane protein</fullName>
    </recommendedName>
</protein>
<feature type="transmembrane region" description="Helical" evidence="2">
    <location>
        <begin position="54"/>
        <end position="76"/>
    </location>
</feature>
<organism evidence="3 4">
    <name type="scientific">Rhodopirellula halodulae</name>
    <dbReference type="NCBI Taxonomy" id="2894198"/>
    <lineage>
        <taxon>Bacteria</taxon>
        <taxon>Pseudomonadati</taxon>
        <taxon>Planctomycetota</taxon>
        <taxon>Planctomycetia</taxon>
        <taxon>Pirellulales</taxon>
        <taxon>Pirellulaceae</taxon>
        <taxon>Rhodopirellula</taxon>
    </lineage>
</organism>
<keyword evidence="2" id="KW-0812">Transmembrane</keyword>
<keyword evidence="2" id="KW-1133">Transmembrane helix</keyword>
<dbReference type="RefSeq" id="WP_230255176.1">
    <property type="nucleotide sequence ID" value="NZ_JAJKFV010000029.1"/>
</dbReference>
<reference evidence="3" key="1">
    <citation type="submission" date="2021-11" db="EMBL/GenBank/DDBJ databases">
        <title>Genome sequence.</title>
        <authorList>
            <person name="Sun Q."/>
        </authorList>
    </citation>
    <scope>NUCLEOTIDE SEQUENCE</scope>
    <source>
        <strain evidence="3">JC740</strain>
    </source>
</reference>
<evidence type="ECO:0000313" key="4">
    <source>
        <dbReference type="Proteomes" id="UP001430306"/>
    </source>
</evidence>
<feature type="compositionally biased region" description="Polar residues" evidence="1">
    <location>
        <begin position="1"/>
        <end position="10"/>
    </location>
</feature>
<feature type="transmembrane region" description="Helical" evidence="2">
    <location>
        <begin position="82"/>
        <end position="102"/>
    </location>
</feature>
<evidence type="ECO:0000256" key="2">
    <source>
        <dbReference type="SAM" id="Phobius"/>
    </source>
</evidence>
<keyword evidence="2" id="KW-0472">Membrane</keyword>
<comment type="caution">
    <text evidence="3">The sequence shown here is derived from an EMBL/GenBank/DDBJ whole genome shotgun (WGS) entry which is preliminary data.</text>
</comment>
<accession>A0ABS8NMR9</accession>
<dbReference type="EMBL" id="JAJKFW010000061">
    <property type="protein sequence ID" value="MCC9644877.1"/>
    <property type="molecule type" value="Genomic_DNA"/>
</dbReference>
<evidence type="ECO:0000313" key="3">
    <source>
        <dbReference type="EMBL" id="MCC9644877.1"/>
    </source>
</evidence>
<proteinExistence type="predicted"/>
<dbReference type="Proteomes" id="UP001430306">
    <property type="component" value="Unassembled WGS sequence"/>
</dbReference>
<name>A0ABS8NMR9_9BACT</name>
<keyword evidence="4" id="KW-1185">Reference proteome</keyword>
<evidence type="ECO:0000256" key="1">
    <source>
        <dbReference type="SAM" id="MobiDB-lite"/>
    </source>
</evidence>
<sequence>MKLSDSQQGSRPGGDRAGATPEESERIGSHSIPLADIAGGCLTTLGSVGLSCGLLLINGAFVMACLSALAAAGVKWFENEKLSQFCLFAGPVALLIIQWMMLDYLRFLWRRRHAG</sequence>
<evidence type="ECO:0008006" key="5">
    <source>
        <dbReference type="Google" id="ProtNLM"/>
    </source>
</evidence>